<organism evidence="1">
    <name type="scientific">marine sediment metagenome</name>
    <dbReference type="NCBI Taxonomy" id="412755"/>
    <lineage>
        <taxon>unclassified sequences</taxon>
        <taxon>metagenomes</taxon>
        <taxon>ecological metagenomes</taxon>
    </lineage>
</organism>
<protein>
    <submittedName>
        <fullName evidence="1">Uncharacterized protein</fullName>
    </submittedName>
</protein>
<accession>A0A0F9DMF8</accession>
<comment type="caution">
    <text evidence="1">The sequence shown here is derived from an EMBL/GenBank/DDBJ whole genome shotgun (WGS) entry which is preliminary data.</text>
</comment>
<dbReference type="EMBL" id="LAZR01028360">
    <property type="protein sequence ID" value="KKL62854.1"/>
    <property type="molecule type" value="Genomic_DNA"/>
</dbReference>
<evidence type="ECO:0000313" key="1">
    <source>
        <dbReference type="EMBL" id="KKL62854.1"/>
    </source>
</evidence>
<gene>
    <name evidence="1" type="ORF">LCGC14_2181000</name>
</gene>
<reference evidence="1" key="1">
    <citation type="journal article" date="2015" name="Nature">
        <title>Complex archaea that bridge the gap between prokaryotes and eukaryotes.</title>
        <authorList>
            <person name="Spang A."/>
            <person name="Saw J.H."/>
            <person name="Jorgensen S.L."/>
            <person name="Zaremba-Niedzwiedzka K."/>
            <person name="Martijn J."/>
            <person name="Lind A.E."/>
            <person name="van Eijk R."/>
            <person name="Schleper C."/>
            <person name="Guy L."/>
            <person name="Ettema T.J."/>
        </authorList>
    </citation>
    <scope>NUCLEOTIDE SEQUENCE</scope>
</reference>
<proteinExistence type="predicted"/>
<sequence>MDLVYGISKWTNPSRASARHIDNSFGEPLCGGNKRKAFTWEQEQGEPTCKKCIAKYKCLFCGELATGFTLGASTCARCGRQVARGFNEA</sequence>
<dbReference type="AlphaFoldDB" id="A0A0F9DMF8"/>
<name>A0A0F9DMF8_9ZZZZ</name>